<feature type="compositionally biased region" description="Pro residues" evidence="1">
    <location>
        <begin position="1"/>
        <end position="12"/>
    </location>
</feature>
<name>A0A917H9J3_9MICC</name>
<dbReference type="EMBL" id="BMEQ01000047">
    <property type="protein sequence ID" value="GGG71618.1"/>
    <property type="molecule type" value="Genomic_DNA"/>
</dbReference>
<dbReference type="Proteomes" id="UP000638848">
    <property type="component" value="Unassembled WGS sequence"/>
</dbReference>
<protein>
    <submittedName>
        <fullName evidence="3">Calcium-binding protein</fullName>
    </submittedName>
</protein>
<reference evidence="3" key="1">
    <citation type="journal article" date="2014" name="Int. J. Syst. Evol. Microbiol.">
        <title>Complete genome sequence of Corynebacterium casei LMG S-19264T (=DSM 44701T), isolated from a smear-ripened cheese.</title>
        <authorList>
            <consortium name="US DOE Joint Genome Institute (JGI-PGF)"/>
            <person name="Walter F."/>
            <person name="Albersmeier A."/>
            <person name="Kalinowski J."/>
            <person name="Ruckert C."/>
        </authorList>
    </citation>
    <scope>NUCLEOTIDE SEQUENCE</scope>
    <source>
        <strain evidence="3">CGMCC 1.12187</strain>
    </source>
</reference>
<feature type="region of interest" description="Disordered" evidence="1">
    <location>
        <begin position="1"/>
        <end position="21"/>
    </location>
</feature>
<evidence type="ECO:0000259" key="2">
    <source>
        <dbReference type="SMART" id="SM00894"/>
    </source>
</evidence>
<evidence type="ECO:0000256" key="1">
    <source>
        <dbReference type="SAM" id="MobiDB-lite"/>
    </source>
</evidence>
<dbReference type="AlphaFoldDB" id="A0A917H9J3"/>
<dbReference type="SMART" id="SM00894">
    <property type="entry name" value="Excalibur"/>
    <property type="match status" value="1"/>
</dbReference>
<feature type="compositionally biased region" description="Low complexity" evidence="1">
    <location>
        <begin position="56"/>
        <end position="81"/>
    </location>
</feature>
<accession>A0A917H9J3</accession>
<dbReference type="RefSeq" id="WP_268235556.1">
    <property type="nucleotide sequence ID" value="NZ_BMEQ01000047.1"/>
</dbReference>
<sequence>MSYTPDPSPVPGGPASSRGRSIGRRVLAAPLPLALAVALLSGCAAGATPADPVTGTSPAATADASPSASPSATPSPSASPRTPVPGEVTTPSSSPAPGEVTTVEAQDPTPSPTETPVRMINPPSGAFLALDTLPVAAAGASTAYDRDAQYGDWADLDGDSCDTRQEILRRDLTDLVSSDGCTVTSGTLADPYTGTVIDFVRGVATSSDVQIDHVVALAAGHRTGASELSQAERVAFANDPLNLLAVDGPTNQEKSDKDAAEWLPPREAYRCDYVARQIAVKQKYRLWVTAPEKDAMATVLSSCPGQELPAAGAVPAAPVEPAPTPAPVEQAPVAPAPVAPAPVEQAPVAPAPATDVHYKNCTAAREAGAAPLHRGEPGYREAMDGDSDGVACEG</sequence>
<dbReference type="Pfam" id="PF05901">
    <property type="entry name" value="Excalibur"/>
    <property type="match status" value="1"/>
</dbReference>
<reference evidence="3" key="2">
    <citation type="submission" date="2020-09" db="EMBL/GenBank/DDBJ databases">
        <authorList>
            <person name="Sun Q."/>
            <person name="Zhou Y."/>
        </authorList>
    </citation>
    <scope>NUCLEOTIDE SEQUENCE</scope>
    <source>
        <strain evidence="3">CGMCC 1.12187</strain>
    </source>
</reference>
<keyword evidence="4" id="KW-1185">Reference proteome</keyword>
<feature type="compositionally biased region" description="Basic and acidic residues" evidence="1">
    <location>
        <begin position="373"/>
        <end position="383"/>
    </location>
</feature>
<dbReference type="PANTHER" id="PTHR24094:SF15">
    <property type="entry name" value="AMP-DEPENDENT SYNTHETASE_LIGASE DOMAIN-CONTAINING PROTEIN-RELATED"/>
    <property type="match status" value="1"/>
</dbReference>
<dbReference type="InterPro" id="IPR008613">
    <property type="entry name" value="Excalibur_Ca-bd_domain"/>
</dbReference>
<proteinExistence type="predicted"/>
<feature type="domain" description="Excalibur calcium-binding" evidence="2">
    <location>
        <begin position="357"/>
        <end position="393"/>
    </location>
</feature>
<evidence type="ECO:0000313" key="3">
    <source>
        <dbReference type="EMBL" id="GGG71618.1"/>
    </source>
</evidence>
<evidence type="ECO:0000313" key="4">
    <source>
        <dbReference type="Proteomes" id="UP000638848"/>
    </source>
</evidence>
<comment type="caution">
    <text evidence="3">The sequence shown here is derived from an EMBL/GenBank/DDBJ whole genome shotgun (WGS) entry which is preliminary data.</text>
</comment>
<dbReference type="InterPro" id="IPR011089">
    <property type="entry name" value="GmrSD_C"/>
</dbReference>
<gene>
    <name evidence="3" type="ORF">GCM10011374_40410</name>
</gene>
<dbReference type="PANTHER" id="PTHR24094">
    <property type="entry name" value="SECRETED PROTEIN"/>
    <property type="match status" value="1"/>
</dbReference>
<feature type="region of interest" description="Disordered" evidence="1">
    <location>
        <begin position="45"/>
        <end position="121"/>
    </location>
</feature>
<feature type="region of interest" description="Disordered" evidence="1">
    <location>
        <begin position="368"/>
        <end position="394"/>
    </location>
</feature>
<dbReference type="Pfam" id="PF07510">
    <property type="entry name" value="GmrSD_C"/>
    <property type="match status" value="1"/>
</dbReference>
<organism evidence="3 4">
    <name type="scientific">Kocuria dechangensis</name>
    <dbReference type="NCBI Taxonomy" id="1176249"/>
    <lineage>
        <taxon>Bacteria</taxon>
        <taxon>Bacillati</taxon>
        <taxon>Actinomycetota</taxon>
        <taxon>Actinomycetes</taxon>
        <taxon>Micrococcales</taxon>
        <taxon>Micrococcaceae</taxon>
        <taxon>Kocuria</taxon>
    </lineage>
</organism>